<keyword evidence="3" id="KW-1003">Cell membrane</keyword>
<evidence type="ECO:0000256" key="2">
    <source>
        <dbReference type="ARBA" id="ARBA00022448"/>
    </source>
</evidence>
<evidence type="ECO:0000256" key="8">
    <source>
        <dbReference type="ARBA" id="ARBA00037998"/>
    </source>
</evidence>
<evidence type="ECO:0000256" key="3">
    <source>
        <dbReference type="ARBA" id="ARBA00022475"/>
    </source>
</evidence>
<feature type="transmembrane region" description="Helical" evidence="9">
    <location>
        <begin position="182"/>
        <end position="202"/>
    </location>
</feature>
<dbReference type="Pfam" id="PF02653">
    <property type="entry name" value="BPD_transp_2"/>
    <property type="match status" value="1"/>
</dbReference>
<evidence type="ECO:0000256" key="9">
    <source>
        <dbReference type="SAM" id="Phobius"/>
    </source>
</evidence>
<comment type="subcellular location">
    <subcellularLocation>
        <location evidence="1">Cell membrane</location>
        <topology evidence="1">Multi-pass membrane protein</topology>
    </subcellularLocation>
</comment>
<keyword evidence="11" id="KW-1185">Reference proteome</keyword>
<keyword evidence="7 9" id="KW-0472">Membrane</keyword>
<feature type="transmembrane region" description="Helical" evidence="9">
    <location>
        <begin position="72"/>
        <end position="92"/>
    </location>
</feature>
<feature type="transmembrane region" description="Helical" evidence="9">
    <location>
        <begin position="231"/>
        <end position="253"/>
    </location>
</feature>
<dbReference type="InterPro" id="IPR052157">
    <property type="entry name" value="BCAA_transport_permease"/>
</dbReference>
<dbReference type="AlphaFoldDB" id="A0A5D0RSB4"/>
<feature type="transmembrane region" description="Helical" evidence="9">
    <location>
        <begin position="265"/>
        <end position="293"/>
    </location>
</feature>
<dbReference type="PANTHER" id="PTHR11795:SF442">
    <property type="entry name" value="ABC TRANSPORTER ATP-BINDING PROTEIN"/>
    <property type="match status" value="1"/>
</dbReference>
<feature type="transmembrane region" description="Helical" evidence="9">
    <location>
        <begin position="12"/>
        <end position="29"/>
    </location>
</feature>
<comment type="similarity">
    <text evidence="8">Belongs to the binding-protein-dependent transport system permease family. LivHM subfamily.</text>
</comment>
<evidence type="ECO:0000256" key="1">
    <source>
        <dbReference type="ARBA" id="ARBA00004651"/>
    </source>
</evidence>
<proteinExistence type="inferred from homology"/>
<feature type="transmembrane region" description="Helical" evidence="9">
    <location>
        <begin position="134"/>
        <end position="156"/>
    </location>
</feature>
<evidence type="ECO:0000256" key="5">
    <source>
        <dbReference type="ARBA" id="ARBA00022970"/>
    </source>
</evidence>
<comment type="caution">
    <text evidence="10">The sequence shown here is derived from an EMBL/GenBank/DDBJ whole genome shotgun (WGS) entry which is preliminary data.</text>
</comment>
<feature type="transmembrane region" description="Helical" evidence="9">
    <location>
        <begin position="98"/>
        <end position="122"/>
    </location>
</feature>
<evidence type="ECO:0000313" key="10">
    <source>
        <dbReference type="EMBL" id="TYB83504.1"/>
    </source>
</evidence>
<gene>
    <name evidence="10" type="ORF">FVF75_00305</name>
</gene>
<dbReference type="EMBL" id="VSIY01000001">
    <property type="protein sequence ID" value="TYB83504.1"/>
    <property type="molecule type" value="Genomic_DNA"/>
</dbReference>
<feature type="transmembrane region" description="Helical" evidence="9">
    <location>
        <begin position="305"/>
        <end position="322"/>
    </location>
</feature>
<reference evidence="10 11" key="1">
    <citation type="submission" date="2019-08" db="EMBL/GenBank/DDBJ databases">
        <title>Identification of a novel species of the genus Boseongicola.</title>
        <authorList>
            <person name="Zhang X.-Q."/>
        </authorList>
    </citation>
    <scope>NUCLEOTIDE SEQUENCE [LARGE SCALE GENOMIC DNA]</scope>
    <source>
        <strain evidence="10 11">HY14</strain>
    </source>
</reference>
<evidence type="ECO:0000256" key="6">
    <source>
        <dbReference type="ARBA" id="ARBA00022989"/>
    </source>
</evidence>
<feature type="transmembrane region" description="Helical" evidence="9">
    <location>
        <begin position="35"/>
        <end position="60"/>
    </location>
</feature>
<evidence type="ECO:0000313" key="11">
    <source>
        <dbReference type="Proteomes" id="UP000322080"/>
    </source>
</evidence>
<dbReference type="PANTHER" id="PTHR11795">
    <property type="entry name" value="BRANCHED-CHAIN AMINO ACID TRANSPORT SYSTEM PERMEASE PROTEIN LIVH"/>
    <property type="match status" value="1"/>
</dbReference>
<accession>A0A5D0RSB4</accession>
<protein>
    <submittedName>
        <fullName evidence="10">Branched-chain amino acid ABC transporter permease</fullName>
    </submittedName>
</protein>
<keyword evidence="4 9" id="KW-0812">Transmembrane</keyword>
<keyword evidence="2" id="KW-0813">Transport</keyword>
<dbReference type="RefSeq" id="WP_148375747.1">
    <property type="nucleotide sequence ID" value="NZ_VSIY01000001.1"/>
</dbReference>
<dbReference type="GO" id="GO:0006865">
    <property type="term" value="P:amino acid transport"/>
    <property type="evidence" value="ECO:0007669"/>
    <property type="project" value="UniProtKB-KW"/>
</dbReference>
<sequence length="330" mass="35080">MDRLAEQIGRFGGVNLLPVALALVAFVLIGAPSSWVTLTVAGLAMGLMVFLMASGLSLVFGLMDVLNFGHSAFISFGAFVAASVLIALNHWLVADSVILNALALAFAFIAAIGFGLVAGWLFETIIVRPVYRDHLRQILITMGALIVSEQVILAIWGGTPVTVPRPHFLEGSWIIGDVSIEVYRGFAFVLGALIFVGLHFLLNRTRIGLLIRAGVENREMVESLGFNIDRLFIGVFMLGSALAALGGAMWAGYETLITPALGGEMMIIVFIVVIIGGLGSIRGTLLGAIIVGLTANYVGYLAPKLALASNMILMMAILMWRPKGLAPAVK</sequence>
<evidence type="ECO:0000256" key="7">
    <source>
        <dbReference type="ARBA" id="ARBA00023136"/>
    </source>
</evidence>
<dbReference type="GO" id="GO:0022857">
    <property type="term" value="F:transmembrane transporter activity"/>
    <property type="evidence" value="ECO:0007669"/>
    <property type="project" value="InterPro"/>
</dbReference>
<dbReference type="Proteomes" id="UP000322080">
    <property type="component" value="Unassembled WGS sequence"/>
</dbReference>
<organism evidence="10 11">
    <name type="scientific">Maritimibacter fusiformis</name>
    <dbReference type="NCBI Taxonomy" id="2603819"/>
    <lineage>
        <taxon>Bacteria</taxon>
        <taxon>Pseudomonadati</taxon>
        <taxon>Pseudomonadota</taxon>
        <taxon>Alphaproteobacteria</taxon>
        <taxon>Rhodobacterales</taxon>
        <taxon>Roseobacteraceae</taxon>
        <taxon>Maritimibacter</taxon>
    </lineage>
</organism>
<dbReference type="InterPro" id="IPR001851">
    <property type="entry name" value="ABC_transp_permease"/>
</dbReference>
<dbReference type="CDD" id="cd06582">
    <property type="entry name" value="TM_PBP1_LivH_like"/>
    <property type="match status" value="1"/>
</dbReference>
<evidence type="ECO:0000256" key="4">
    <source>
        <dbReference type="ARBA" id="ARBA00022692"/>
    </source>
</evidence>
<name>A0A5D0RSB4_9RHOB</name>
<dbReference type="GO" id="GO:0005886">
    <property type="term" value="C:plasma membrane"/>
    <property type="evidence" value="ECO:0007669"/>
    <property type="project" value="UniProtKB-SubCell"/>
</dbReference>
<keyword evidence="6 9" id="KW-1133">Transmembrane helix</keyword>
<keyword evidence="5" id="KW-0029">Amino-acid transport</keyword>